<dbReference type="EMBL" id="CAJJDP010000006">
    <property type="protein sequence ID" value="CAD8136259.1"/>
    <property type="molecule type" value="Genomic_DNA"/>
</dbReference>
<sequence>MRALEYGFKDLGQEEKVRIEEKQRERRKIMEEKKQQHIPRFFKEEIDPISKRNQWVYLYNYEKEKHLIDLDLF</sequence>
<dbReference type="GO" id="GO:0008289">
    <property type="term" value="F:lipid binding"/>
    <property type="evidence" value="ECO:0007669"/>
    <property type="project" value="InterPro"/>
</dbReference>
<name>A0A8S1SAZ5_PAROT</name>
<dbReference type="InterPro" id="IPR000648">
    <property type="entry name" value="Oxysterol-bd"/>
</dbReference>
<evidence type="ECO:0000313" key="2">
    <source>
        <dbReference type="Proteomes" id="UP000683925"/>
    </source>
</evidence>
<accession>A0A8S1SAZ5</accession>
<dbReference type="OrthoDB" id="309527at2759"/>
<comment type="caution">
    <text evidence="1">The sequence shown here is derived from an EMBL/GenBank/DDBJ whole genome shotgun (WGS) entry which is preliminary data.</text>
</comment>
<proteinExistence type="predicted"/>
<protein>
    <submittedName>
        <fullName evidence="1">Uncharacterized protein</fullName>
    </submittedName>
</protein>
<dbReference type="Pfam" id="PF01237">
    <property type="entry name" value="Oxysterol_BP"/>
    <property type="match status" value="1"/>
</dbReference>
<organism evidence="1 2">
    <name type="scientific">Paramecium octaurelia</name>
    <dbReference type="NCBI Taxonomy" id="43137"/>
    <lineage>
        <taxon>Eukaryota</taxon>
        <taxon>Sar</taxon>
        <taxon>Alveolata</taxon>
        <taxon>Ciliophora</taxon>
        <taxon>Intramacronucleata</taxon>
        <taxon>Oligohymenophorea</taxon>
        <taxon>Peniculida</taxon>
        <taxon>Parameciidae</taxon>
        <taxon>Paramecium</taxon>
    </lineage>
</organism>
<keyword evidence="2" id="KW-1185">Reference proteome</keyword>
<gene>
    <name evidence="1" type="ORF">POCTA_138.1.T0070301</name>
</gene>
<evidence type="ECO:0000313" key="1">
    <source>
        <dbReference type="EMBL" id="CAD8136259.1"/>
    </source>
</evidence>
<dbReference type="AlphaFoldDB" id="A0A8S1SAZ5"/>
<reference evidence="1" key="1">
    <citation type="submission" date="2021-01" db="EMBL/GenBank/DDBJ databases">
        <authorList>
            <consortium name="Genoscope - CEA"/>
            <person name="William W."/>
        </authorList>
    </citation>
    <scope>NUCLEOTIDE SEQUENCE</scope>
</reference>
<dbReference type="Proteomes" id="UP000683925">
    <property type="component" value="Unassembled WGS sequence"/>
</dbReference>